<sequence>MLQLLIGNKNYSSWSLRPWLALHGLGIAFEEVPLRFDGFGMDAQFKQRLRRFTPSGKVPVLVLDGVAVWDSLAIAETLAEAFPHAGVWPGAPAERAQARGLCADIHSGFTALRQHCPMNVGARLPAVGARVWQEQADLREDVHHLLERCASLLQDSSGPMLFGAFGMADAYLAPVWLRLQTYALPCAMPASVQAYVQRVLALPALQQWCADAAAENDFVPFLEPYRSGPTLPE</sequence>
<protein>
    <submittedName>
        <fullName evidence="2">Glutathione S-transferase family protein</fullName>
    </submittedName>
</protein>
<dbReference type="SFLD" id="SFLDS00019">
    <property type="entry name" value="Glutathione_Transferase_(cytos"/>
    <property type="match status" value="1"/>
</dbReference>
<dbReference type="InterPro" id="IPR036282">
    <property type="entry name" value="Glutathione-S-Trfase_C_sf"/>
</dbReference>
<evidence type="ECO:0000259" key="1">
    <source>
        <dbReference type="PROSITE" id="PS50404"/>
    </source>
</evidence>
<dbReference type="PROSITE" id="PS50404">
    <property type="entry name" value="GST_NTER"/>
    <property type="match status" value="1"/>
</dbReference>
<accession>A0ABV9GV82</accession>
<feature type="domain" description="GST N-terminal" evidence="1">
    <location>
        <begin position="2"/>
        <end position="86"/>
    </location>
</feature>
<dbReference type="PANTHER" id="PTHR42673:SF4">
    <property type="entry name" value="MALEYLACETOACETATE ISOMERASE"/>
    <property type="match status" value="1"/>
</dbReference>
<organism evidence="2 3">
    <name type="scientific">Comamonas nitrativorans</name>
    <dbReference type="NCBI Taxonomy" id="108437"/>
    <lineage>
        <taxon>Bacteria</taxon>
        <taxon>Pseudomonadati</taxon>
        <taxon>Pseudomonadota</taxon>
        <taxon>Betaproteobacteria</taxon>
        <taxon>Burkholderiales</taxon>
        <taxon>Comamonadaceae</taxon>
        <taxon>Comamonas</taxon>
    </lineage>
</organism>
<dbReference type="Gene3D" id="1.20.1050.10">
    <property type="match status" value="1"/>
</dbReference>
<dbReference type="SUPFAM" id="SSF52833">
    <property type="entry name" value="Thioredoxin-like"/>
    <property type="match status" value="1"/>
</dbReference>
<gene>
    <name evidence="2" type="ORF">ACFO3A_06835</name>
</gene>
<evidence type="ECO:0000313" key="2">
    <source>
        <dbReference type="EMBL" id="MFC4621932.1"/>
    </source>
</evidence>
<evidence type="ECO:0000313" key="3">
    <source>
        <dbReference type="Proteomes" id="UP001595967"/>
    </source>
</evidence>
<comment type="caution">
    <text evidence="2">The sequence shown here is derived from an EMBL/GenBank/DDBJ whole genome shotgun (WGS) entry which is preliminary data.</text>
</comment>
<dbReference type="PANTHER" id="PTHR42673">
    <property type="entry name" value="MALEYLACETOACETATE ISOMERASE"/>
    <property type="match status" value="1"/>
</dbReference>
<proteinExistence type="predicted"/>
<dbReference type="Gene3D" id="3.40.30.10">
    <property type="entry name" value="Glutaredoxin"/>
    <property type="match status" value="1"/>
</dbReference>
<keyword evidence="3" id="KW-1185">Reference proteome</keyword>
<reference evidence="3" key="1">
    <citation type="journal article" date="2019" name="Int. J. Syst. Evol. Microbiol.">
        <title>The Global Catalogue of Microorganisms (GCM) 10K type strain sequencing project: providing services to taxonomists for standard genome sequencing and annotation.</title>
        <authorList>
            <consortium name="The Broad Institute Genomics Platform"/>
            <consortium name="The Broad Institute Genome Sequencing Center for Infectious Disease"/>
            <person name="Wu L."/>
            <person name="Ma J."/>
        </authorList>
    </citation>
    <scope>NUCLEOTIDE SEQUENCE [LARGE SCALE GENOMIC DNA]</scope>
    <source>
        <strain evidence="3">JCM 11650</strain>
    </source>
</reference>
<dbReference type="SUPFAM" id="SSF47616">
    <property type="entry name" value="GST C-terminal domain-like"/>
    <property type="match status" value="1"/>
</dbReference>
<dbReference type="InterPro" id="IPR036249">
    <property type="entry name" value="Thioredoxin-like_sf"/>
</dbReference>
<name>A0ABV9GV82_9BURK</name>
<dbReference type="InterPro" id="IPR004045">
    <property type="entry name" value="Glutathione_S-Trfase_N"/>
</dbReference>
<dbReference type="RefSeq" id="WP_377725112.1">
    <property type="nucleotide sequence ID" value="NZ_JBHSEW010000005.1"/>
</dbReference>
<dbReference type="Proteomes" id="UP001595967">
    <property type="component" value="Unassembled WGS sequence"/>
</dbReference>
<dbReference type="CDD" id="cd03043">
    <property type="entry name" value="GST_N_1"/>
    <property type="match status" value="1"/>
</dbReference>
<dbReference type="Pfam" id="PF13409">
    <property type="entry name" value="GST_N_2"/>
    <property type="match status" value="1"/>
</dbReference>
<dbReference type="EMBL" id="JBHSEW010000005">
    <property type="protein sequence ID" value="MFC4621932.1"/>
    <property type="molecule type" value="Genomic_DNA"/>
</dbReference>
<dbReference type="InterPro" id="IPR040079">
    <property type="entry name" value="Glutathione_S-Trfase"/>
</dbReference>